<protein>
    <submittedName>
        <fullName evidence="2">Crp/Fnr family transcriptional regulator</fullName>
    </submittedName>
</protein>
<dbReference type="RefSeq" id="WP_226180168.1">
    <property type="nucleotide sequence ID" value="NZ_JAJADR010000012.1"/>
</dbReference>
<evidence type="ECO:0000259" key="1">
    <source>
        <dbReference type="PROSITE" id="PS50042"/>
    </source>
</evidence>
<dbReference type="InterPro" id="IPR050397">
    <property type="entry name" value="Env_Response_Regulators"/>
</dbReference>
<sequence>MIEGMLQRFLQQTGFITAAQAEDIAAHFAARTLSRHEFLLREGNINDAYLFLETGCMRAFAYDTDGNDVTTGFYTGGQVVLEVASFFNRTPSQENIQALTDCTGCTITYAQLNGLFHARPEFREFGRAMLVRGFANLKGRMLEMITTTAAERYEALLKASPEIVQHAPLKTVASYLGITDTSLSRIRKESLRK</sequence>
<comment type="caution">
    <text evidence="2">The sequence shown here is derived from an EMBL/GenBank/DDBJ whole genome shotgun (WGS) entry which is preliminary data.</text>
</comment>
<keyword evidence="3" id="KW-1185">Reference proteome</keyword>
<dbReference type="Proteomes" id="UP001165296">
    <property type="component" value="Unassembled WGS sequence"/>
</dbReference>
<dbReference type="EMBL" id="JAJADR010000012">
    <property type="protein sequence ID" value="MCB2410861.1"/>
    <property type="molecule type" value="Genomic_DNA"/>
</dbReference>
<feature type="domain" description="Cyclic nucleotide-binding" evidence="1">
    <location>
        <begin position="37"/>
        <end position="102"/>
    </location>
</feature>
<dbReference type="InterPro" id="IPR014710">
    <property type="entry name" value="RmlC-like_jellyroll"/>
</dbReference>
<accession>A0ABS8AYH1</accession>
<dbReference type="CDD" id="cd00038">
    <property type="entry name" value="CAP_ED"/>
    <property type="match status" value="1"/>
</dbReference>
<evidence type="ECO:0000313" key="3">
    <source>
        <dbReference type="Proteomes" id="UP001165296"/>
    </source>
</evidence>
<dbReference type="Pfam" id="PF00027">
    <property type="entry name" value="cNMP_binding"/>
    <property type="match status" value="1"/>
</dbReference>
<dbReference type="SUPFAM" id="SSF51206">
    <property type="entry name" value="cAMP-binding domain-like"/>
    <property type="match status" value="1"/>
</dbReference>
<dbReference type="SMART" id="SM00100">
    <property type="entry name" value="cNMP"/>
    <property type="match status" value="1"/>
</dbReference>
<gene>
    <name evidence="2" type="ORF">LGH74_22930</name>
</gene>
<dbReference type="PROSITE" id="PS50042">
    <property type="entry name" value="CNMP_BINDING_3"/>
    <property type="match status" value="1"/>
</dbReference>
<reference evidence="2" key="1">
    <citation type="submission" date="2021-10" db="EMBL/GenBank/DDBJ databases">
        <authorList>
            <person name="Dean J.D."/>
            <person name="Kim M.K."/>
            <person name="Newey C.N."/>
            <person name="Stoker T.S."/>
            <person name="Thompson D.W."/>
            <person name="Grose J.H."/>
        </authorList>
    </citation>
    <scope>NUCLEOTIDE SEQUENCE</scope>
    <source>
        <strain evidence="2">BT178</strain>
    </source>
</reference>
<proteinExistence type="predicted"/>
<dbReference type="InterPro" id="IPR000595">
    <property type="entry name" value="cNMP-bd_dom"/>
</dbReference>
<evidence type="ECO:0000313" key="2">
    <source>
        <dbReference type="EMBL" id="MCB2410861.1"/>
    </source>
</evidence>
<organism evidence="2 3">
    <name type="scientific">Hymenobacter lucidus</name>
    <dbReference type="NCBI Taxonomy" id="2880930"/>
    <lineage>
        <taxon>Bacteria</taxon>
        <taxon>Pseudomonadati</taxon>
        <taxon>Bacteroidota</taxon>
        <taxon>Cytophagia</taxon>
        <taxon>Cytophagales</taxon>
        <taxon>Hymenobacteraceae</taxon>
        <taxon>Hymenobacter</taxon>
    </lineage>
</organism>
<dbReference type="PANTHER" id="PTHR24567:SF76">
    <property type="entry name" value="CYCLIC NUCLEOTIDE-BINDING DOMAIN PROTEIN"/>
    <property type="match status" value="1"/>
</dbReference>
<dbReference type="Gene3D" id="2.60.120.10">
    <property type="entry name" value="Jelly Rolls"/>
    <property type="match status" value="1"/>
</dbReference>
<dbReference type="InterPro" id="IPR018490">
    <property type="entry name" value="cNMP-bd_dom_sf"/>
</dbReference>
<dbReference type="PANTHER" id="PTHR24567">
    <property type="entry name" value="CRP FAMILY TRANSCRIPTIONAL REGULATORY PROTEIN"/>
    <property type="match status" value="1"/>
</dbReference>
<name>A0ABS8AYH1_9BACT</name>